<name>A0A976IK89_BRELC</name>
<protein>
    <submittedName>
        <fullName evidence="2">Uncharacterized protein</fullName>
    </submittedName>
</protein>
<dbReference type="RefSeq" id="XP_067822897.1">
    <property type="nucleotide sequence ID" value="XM_067960501.1"/>
</dbReference>
<dbReference type="Proteomes" id="UP000294530">
    <property type="component" value="Unassembled WGS sequence"/>
</dbReference>
<sequence>MDVVEPIITRQTGFKGKQLTPIQRRSVFEFLLEYCVRGHLPYGTINDAVTKLLITGKVVAKSGNKDDMGNVGRKRKSIPQADIESKPKKKQGNIRSTTAALNIRVATAQKLLRERILKAYSNAVKPFLTDENKKTRLNNCLSMLDSNSVSLGAPHFQNMNDHVHVDEKWLYISKSQ</sequence>
<evidence type="ECO:0000256" key="1">
    <source>
        <dbReference type="SAM" id="MobiDB-lite"/>
    </source>
</evidence>
<dbReference type="OrthoDB" id="127170at2759"/>
<dbReference type="InterPro" id="IPR036397">
    <property type="entry name" value="RNaseH_sf"/>
</dbReference>
<evidence type="ECO:0000313" key="2">
    <source>
        <dbReference type="EMBL" id="TDH73399.1"/>
    </source>
</evidence>
<feature type="region of interest" description="Disordered" evidence="1">
    <location>
        <begin position="64"/>
        <end position="95"/>
    </location>
</feature>
<evidence type="ECO:0000313" key="3">
    <source>
        <dbReference type="Proteomes" id="UP000294530"/>
    </source>
</evidence>
<dbReference type="EMBL" id="SHOA02000036">
    <property type="protein sequence ID" value="TDH73399.1"/>
    <property type="molecule type" value="Genomic_DNA"/>
</dbReference>
<reference evidence="2 3" key="1">
    <citation type="journal article" date="2021" name="Genome Biol.">
        <title>AFLAP: assembly-free linkage analysis pipeline using k-mers from genome sequencing data.</title>
        <authorList>
            <person name="Fletcher K."/>
            <person name="Zhang L."/>
            <person name="Gil J."/>
            <person name="Han R."/>
            <person name="Cavanaugh K."/>
            <person name="Michelmore R."/>
        </authorList>
    </citation>
    <scope>NUCLEOTIDE SEQUENCE [LARGE SCALE GENOMIC DNA]</scope>
    <source>
        <strain evidence="2 3">SF5</strain>
    </source>
</reference>
<comment type="caution">
    <text evidence="2">The sequence shown here is derived from an EMBL/GenBank/DDBJ whole genome shotgun (WGS) entry which is preliminary data.</text>
</comment>
<dbReference type="AlphaFoldDB" id="A0A976IK89"/>
<dbReference type="KEGG" id="blac:94346172"/>
<keyword evidence="3" id="KW-1185">Reference proteome</keyword>
<organism evidence="2 3">
    <name type="scientific">Bremia lactucae</name>
    <name type="common">Lettuce downy mildew</name>
    <dbReference type="NCBI Taxonomy" id="4779"/>
    <lineage>
        <taxon>Eukaryota</taxon>
        <taxon>Sar</taxon>
        <taxon>Stramenopiles</taxon>
        <taxon>Oomycota</taxon>
        <taxon>Peronosporomycetes</taxon>
        <taxon>Peronosporales</taxon>
        <taxon>Peronosporaceae</taxon>
        <taxon>Bremia</taxon>
    </lineage>
</organism>
<dbReference type="GO" id="GO:0003676">
    <property type="term" value="F:nucleic acid binding"/>
    <property type="evidence" value="ECO:0007669"/>
    <property type="project" value="InterPro"/>
</dbReference>
<dbReference type="GeneID" id="94346172"/>
<accession>A0A976IK89</accession>
<proteinExistence type="predicted"/>
<dbReference type="PANTHER" id="PTHR47169">
    <property type="entry name" value="OS01G0541250 PROTEIN"/>
    <property type="match status" value="1"/>
</dbReference>
<dbReference type="Gene3D" id="3.30.420.10">
    <property type="entry name" value="Ribonuclease H-like superfamily/Ribonuclease H"/>
    <property type="match status" value="1"/>
</dbReference>
<gene>
    <name evidence="2" type="ORF">CCR75_002404</name>
</gene>